<name>A0A1Y2C4D7_9BASI</name>
<dbReference type="EMBL" id="MCGR01000135">
    <property type="protein sequence ID" value="ORY41754.1"/>
    <property type="molecule type" value="Genomic_DNA"/>
</dbReference>
<dbReference type="Proteomes" id="UP000193467">
    <property type="component" value="Unassembled WGS sequence"/>
</dbReference>
<dbReference type="OrthoDB" id="2538408at2759"/>
<protein>
    <submittedName>
        <fullName evidence="2">Uncharacterized protein</fullName>
    </submittedName>
</protein>
<keyword evidence="3" id="KW-1185">Reference proteome</keyword>
<comment type="caution">
    <text evidence="2">The sequence shown here is derived from an EMBL/GenBank/DDBJ whole genome shotgun (WGS) entry which is preliminary data.</text>
</comment>
<proteinExistence type="predicted"/>
<feature type="region of interest" description="Disordered" evidence="1">
    <location>
        <begin position="223"/>
        <end position="538"/>
    </location>
</feature>
<evidence type="ECO:0000256" key="1">
    <source>
        <dbReference type="SAM" id="MobiDB-lite"/>
    </source>
</evidence>
<evidence type="ECO:0000313" key="2">
    <source>
        <dbReference type="EMBL" id="ORY41754.1"/>
    </source>
</evidence>
<feature type="compositionally biased region" description="Pro residues" evidence="1">
    <location>
        <begin position="287"/>
        <end position="302"/>
    </location>
</feature>
<feature type="compositionally biased region" description="Pro residues" evidence="1">
    <location>
        <begin position="464"/>
        <end position="474"/>
    </location>
</feature>
<feature type="compositionally biased region" description="Pro residues" evidence="1">
    <location>
        <begin position="309"/>
        <end position="334"/>
    </location>
</feature>
<organism evidence="2 3">
    <name type="scientific">Leucosporidium creatinivorum</name>
    <dbReference type="NCBI Taxonomy" id="106004"/>
    <lineage>
        <taxon>Eukaryota</taxon>
        <taxon>Fungi</taxon>
        <taxon>Dikarya</taxon>
        <taxon>Basidiomycota</taxon>
        <taxon>Pucciniomycotina</taxon>
        <taxon>Microbotryomycetes</taxon>
        <taxon>Leucosporidiales</taxon>
        <taxon>Leucosporidium</taxon>
    </lineage>
</organism>
<feature type="compositionally biased region" description="Gly residues" evidence="1">
    <location>
        <begin position="510"/>
        <end position="519"/>
    </location>
</feature>
<evidence type="ECO:0000313" key="3">
    <source>
        <dbReference type="Proteomes" id="UP000193467"/>
    </source>
</evidence>
<feature type="compositionally biased region" description="Low complexity" evidence="1">
    <location>
        <begin position="362"/>
        <end position="371"/>
    </location>
</feature>
<feature type="compositionally biased region" description="Low complexity" evidence="1">
    <location>
        <begin position="275"/>
        <end position="286"/>
    </location>
</feature>
<gene>
    <name evidence="2" type="ORF">BCR35DRAFT_285517</name>
</gene>
<dbReference type="AlphaFoldDB" id="A0A1Y2C4D7"/>
<dbReference type="InParanoid" id="A0A1Y2C4D7"/>
<sequence>MSAVYSIFTSPNHPPVPDHLPTLIVTPHGRPSHILYTYLHTNVNRENYLLTPSEAGDLCVAKLFPPSSRGGAGGSSAHSHGGGGSGGVKCEASRNLKWTISNTGIQNPVYKLTLPNPDQPQQDQPLFQVSKPNPNAGWWTLFYFTYAGHLIPPKRVEFGRIQKNTPESGGGTRVAITGKTEEEKAVWKTLGESNEDMVEWIVICAALVVLDDEIVSAAEKAGVGLSAGGPAGGMRMPNGSSGMGMGGKMRSPNQGPPPQLHATGMANGRPPPAPFGSGPSHSSSSRGPPPPHHQQHQPPPQPIRQGSVPVPPVSGYPLPPPMSAPNGHRPPPPSSNGAYQQQQQRPEPQRSHSDMRAPPPHHQQQGGYPHPQQDPRAQGARLPPPINTQHSYTGPSSAPVHGHQLQDPPVHRGQQQQDLPARGASSLSNLGGGGGRLPSPTFPTSSQSNPAFDPRYHPQQQQQGPPPPRVPSPLQPAAGRAPSSYRPGPPSQLQQHAPPSPGYAQQQPLGSGGQPGGAGRMLQAQVEARRQQQGGAGW</sequence>
<reference evidence="2 3" key="1">
    <citation type="submission" date="2016-07" db="EMBL/GenBank/DDBJ databases">
        <title>Pervasive Adenine N6-methylation of Active Genes in Fungi.</title>
        <authorList>
            <consortium name="DOE Joint Genome Institute"/>
            <person name="Mondo S.J."/>
            <person name="Dannebaum R.O."/>
            <person name="Kuo R.C."/>
            <person name="Labutti K."/>
            <person name="Haridas S."/>
            <person name="Kuo A."/>
            <person name="Salamov A."/>
            <person name="Ahrendt S.R."/>
            <person name="Lipzen A."/>
            <person name="Sullivan W."/>
            <person name="Andreopoulos W.B."/>
            <person name="Clum A."/>
            <person name="Lindquist E."/>
            <person name="Daum C."/>
            <person name="Ramamoorthy G.K."/>
            <person name="Gryganskyi A."/>
            <person name="Culley D."/>
            <person name="Magnuson J.K."/>
            <person name="James T.Y."/>
            <person name="O'Malley M.A."/>
            <person name="Stajich J.E."/>
            <person name="Spatafora J.W."/>
            <person name="Visel A."/>
            <person name="Grigoriev I.V."/>
        </authorList>
    </citation>
    <scope>NUCLEOTIDE SEQUENCE [LARGE SCALE GENOMIC DNA]</scope>
    <source>
        <strain evidence="2 3">62-1032</strain>
    </source>
</reference>
<feature type="compositionally biased region" description="Polar residues" evidence="1">
    <location>
        <begin position="387"/>
        <end position="396"/>
    </location>
</feature>
<accession>A0A1Y2C4D7</accession>